<organism evidence="1 2">
    <name type="scientific">Cylindrodendrum hubeiense</name>
    <dbReference type="NCBI Taxonomy" id="595255"/>
    <lineage>
        <taxon>Eukaryota</taxon>
        <taxon>Fungi</taxon>
        <taxon>Dikarya</taxon>
        <taxon>Ascomycota</taxon>
        <taxon>Pezizomycotina</taxon>
        <taxon>Sordariomycetes</taxon>
        <taxon>Hypocreomycetidae</taxon>
        <taxon>Hypocreales</taxon>
        <taxon>Nectriaceae</taxon>
        <taxon>Cylindrodendrum</taxon>
    </lineage>
</organism>
<protein>
    <recommendedName>
        <fullName evidence="3">WD repeat-containing protein 79</fullName>
    </recommendedName>
</protein>
<dbReference type="PANTHER" id="PTHR13211:SF0">
    <property type="entry name" value="TELOMERASE CAJAL BODY PROTEIN 1"/>
    <property type="match status" value="1"/>
</dbReference>
<reference evidence="1" key="1">
    <citation type="submission" date="2020-03" db="EMBL/GenBank/DDBJ databases">
        <title>Draft Genome Sequence of Cylindrodendrum hubeiense.</title>
        <authorList>
            <person name="Buettner E."/>
            <person name="Kellner H."/>
        </authorList>
    </citation>
    <scope>NUCLEOTIDE SEQUENCE</scope>
    <source>
        <strain evidence="1">IHI 201604</strain>
    </source>
</reference>
<dbReference type="EMBL" id="JAANBB010000162">
    <property type="protein sequence ID" value="KAF7547971.1"/>
    <property type="molecule type" value="Genomic_DNA"/>
</dbReference>
<name>A0A9P5HAM0_9HYPO</name>
<evidence type="ECO:0000313" key="2">
    <source>
        <dbReference type="Proteomes" id="UP000722485"/>
    </source>
</evidence>
<dbReference type="Gene3D" id="2.130.10.10">
    <property type="entry name" value="YVTN repeat-like/Quinoprotein amine dehydrogenase"/>
    <property type="match status" value="1"/>
</dbReference>
<proteinExistence type="predicted"/>
<evidence type="ECO:0008006" key="3">
    <source>
        <dbReference type="Google" id="ProtNLM"/>
    </source>
</evidence>
<dbReference type="InterPro" id="IPR051150">
    <property type="entry name" value="SWT21/TCAB1_mRNA_Telomere"/>
</dbReference>
<gene>
    <name evidence="1" type="ORF">G7Z17_g7354</name>
</gene>
<dbReference type="PANTHER" id="PTHR13211">
    <property type="entry name" value="TELOMERASE CAJAL BODY PROTEIN 1"/>
    <property type="match status" value="1"/>
</dbReference>
<dbReference type="InterPro" id="IPR015943">
    <property type="entry name" value="WD40/YVTN_repeat-like_dom_sf"/>
</dbReference>
<dbReference type="OrthoDB" id="239865at2759"/>
<dbReference type="Proteomes" id="UP000722485">
    <property type="component" value="Unassembled WGS sequence"/>
</dbReference>
<dbReference type="AlphaFoldDB" id="A0A9P5HAM0"/>
<dbReference type="SUPFAM" id="SSF50978">
    <property type="entry name" value="WD40 repeat-like"/>
    <property type="match status" value="1"/>
</dbReference>
<comment type="caution">
    <text evidence="1">The sequence shown here is derived from an EMBL/GenBank/DDBJ whole genome shotgun (WGS) entry which is preliminary data.</text>
</comment>
<keyword evidence="2" id="KW-1185">Reference proteome</keyword>
<sequence length="467" mass="50355">MDDPDHDRPADPSANVQLAIRGAFSDEQPEEQHQSAPAVQLLADHAIPRTSHDAPDHDINSTTTTVKSTTVKSTIPREFYTSAQWTADGTSLVASTSYNSISTFVLPSDLLDPSSRPRSLAPQSRVLLPEPTQTILPAPYFSLTEPTSQTVLVGCRDHPIHLYHLFPSDDAPAKPLASYKLIRHETEAYITPSSMLWEHPGTHFLCGSTNRLDYFDMSRHGSDGPLLTIPTIPSKRHIAKGSGVGMKGTVAALAASPKDANGGSVVAAGMWTRWIGLYDLHRTDKAVANWSVSNTDDMDGAAEIGGQGIIQVRWSPCGRYLIVNERQSTGLLVYDIRGSGRLLSVLKGRDAATQQKLTCDVFQGSQQGGESSFFEVWAGSKDGSVVVWEDVGSTFGIVEPTWDWKAHESPVGSTILHSSGSVVATCSGGWGTPSVKEIDDDFGEAKALSNAQRVFDESGLKIWSIGS</sequence>
<accession>A0A9P5HAM0</accession>
<evidence type="ECO:0000313" key="1">
    <source>
        <dbReference type="EMBL" id="KAF7547971.1"/>
    </source>
</evidence>
<dbReference type="InterPro" id="IPR036322">
    <property type="entry name" value="WD40_repeat_dom_sf"/>
</dbReference>